<dbReference type="Proteomes" id="UP000663828">
    <property type="component" value="Unassembled WGS sequence"/>
</dbReference>
<dbReference type="AlphaFoldDB" id="A0A813PDL2"/>
<dbReference type="Gene3D" id="3.40.50.720">
    <property type="entry name" value="NAD(P)-binding Rossmann-like Domain"/>
    <property type="match status" value="1"/>
</dbReference>
<sequence>MTTTDKRRLALITGANKGIGFQVARQLATKGIHVLLGSRDETRGNQAVEQLVAENLPVSLIQIDVTDQSSIAAAVEEVTNKYGYLDILINNSGVYGNEPRPSALTLDTIRQNFEVNFFGAFAVTRAFLPLLRKSSSGRIVNVSSGLGSFYFHETNQPHYYHLAYSASKASLNMLTIQLAQELEKTNIKVNSCTPGLTATDLTGFKGHSVEIGAKSSVFLATLPDDGPSGKYFDENCQEHPW</sequence>
<dbReference type="Proteomes" id="UP000663852">
    <property type="component" value="Unassembled WGS sequence"/>
</dbReference>
<dbReference type="Pfam" id="PF00106">
    <property type="entry name" value="adh_short"/>
    <property type="match status" value="1"/>
</dbReference>
<reference evidence="6" key="1">
    <citation type="submission" date="2021-02" db="EMBL/GenBank/DDBJ databases">
        <authorList>
            <person name="Nowell W R."/>
        </authorList>
    </citation>
    <scope>NUCLEOTIDE SEQUENCE</scope>
</reference>
<dbReference type="PRINTS" id="PR00080">
    <property type="entry name" value="SDRFAMILY"/>
</dbReference>
<dbReference type="EMBL" id="CAJNOR010000006">
    <property type="protein sequence ID" value="CAF0747267.1"/>
    <property type="molecule type" value="Genomic_DNA"/>
</dbReference>
<dbReference type="CDD" id="cd05324">
    <property type="entry name" value="carb_red_PTCR-like_SDR_c"/>
    <property type="match status" value="1"/>
</dbReference>
<dbReference type="InterPro" id="IPR036291">
    <property type="entry name" value="NAD(P)-bd_dom_sf"/>
</dbReference>
<evidence type="ECO:0000256" key="4">
    <source>
        <dbReference type="ARBA" id="ARBA00026118"/>
    </source>
</evidence>
<dbReference type="SUPFAM" id="SSF51735">
    <property type="entry name" value="NAD(P)-binding Rossmann-fold domains"/>
    <property type="match status" value="1"/>
</dbReference>
<dbReference type="GO" id="GO:0004090">
    <property type="term" value="F:carbonyl reductase (NADPH) activity"/>
    <property type="evidence" value="ECO:0007669"/>
    <property type="project" value="UniProtKB-EC"/>
</dbReference>
<dbReference type="PRINTS" id="PR00081">
    <property type="entry name" value="GDHRDH"/>
</dbReference>
<dbReference type="InterPro" id="IPR002347">
    <property type="entry name" value="SDR_fam"/>
</dbReference>
<dbReference type="OrthoDB" id="5296at2759"/>
<dbReference type="PANTHER" id="PTHR43490">
    <property type="entry name" value="(+)-NEOMENTHOL DEHYDROGENASE"/>
    <property type="match status" value="1"/>
</dbReference>
<evidence type="ECO:0000256" key="2">
    <source>
        <dbReference type="ARBA" id="ARBA00022857"/>
    </source>
</evidence>
<keyword evidence="2" id="KW-0521">NADP</keyword>
<proteinExistence type="inferred from homology"/>
<dbReference type="EC" id="1.1.1.184" evidence="4"/>
<dbReference type="GO" id="GO:0016020">
    <property type="term" value="C:membrane"/>
    <property type="evidence" value="ECO:0007669"/>
    <property type="project" value="TreeGrafter"/>
</dbReference>
<name>A0A813PDL2_ADIRI</name>
<evidence type="ECO:0000256" key="3">
    <source>
        <dbReference type="ARBA" id="ARBA00023002"/>
    </source>
</evidence>
<comment type="similarity">
    <text evidence="1 5">Belongs to the short-chain dehydrogenases/reductases (SDR) family.</text>
</comment>
<evidence type="ECO:0000256" key="5">
    <source>
        <dbReference type="RuleBase" id="RU000363"/>
    </source>
</evidence>
<evidence type="ECO:0000313" key="7">
    <source>
        <dbReference type="EMBL" id="CAF0909093.1"/>
    </source>
</evidence>
<gene>
    <name evidence="7" type="ORF">EDS130_LOCUS10178</name>
    <name evidence="6" type="ORF">XAT740_LOCUS228</name>
</gene>
<protein>
    <recommendedName>
        <fullName evidence="4">carbonyl reductase (NADPH)</fullName>
        <ecNumber evidence="4">1.1.1.184</ecNumber>
    </recommendedName>
</protein>
<organism evidence="6 8">
    <name type="scientific">Adineta ricciae</name>
    <name type="common">Rotifer</name>
    <dbReference type="NCBI Taxonomy" id="249248"/>
    <lineage>
        <taxon>Eukaryota</taxon>
        <taxon>Metazoa</taxon>
        <taxon>Spiralia</taxon>
        <taxon>Gnathifera</taxon>
        <taxon>Rotifera</taxon>
        <taxon>Eurotatoria</taxon>
        <taxon>Bdelloidea</taxon>
        <taxon>Adinetida</taxon>
        <taxon>Adinetidae</taxon>
        <taxon>Adineta</taxon>
    </lineage>
</organism>
<keyword evidence="8" id="KW-1185">Reference proteome</keyword>
<dbReference type="EMBL" id="CAJNOJ010000035">
    <property type="protein sequence ID" value="CAF0909093.1"/>
    <property type="molecule type" value="Genomic_DNA"/>
</dbReference>
<evidence type="ECO:0000256" key="1">
    <source>
        <dbReference type="ARBA" id="ARBA00006484"/>
    </source>
</evidence>
<dbReference type="InterPro" id="IPR045313">
    <property type="entry name" value="CBR1-like"/>
</dbReference>
<evidence type="ECO:0000313" key="8">
    <source>
        <dbReference type="Proteomes" id="UP000663828"/>
    </source>
</evidence>
<comment type="caution">
    <text evidence="6">The sequence shown here is derived from an EMBL/GenBank/DDBJ whole genome shotgun (WGS) entry which is preliminary data.</text>
</comment>
<keyword evidence="3" id="KW-0560">Oxidoreductase</keyword>
<accession>A0A813PDL2</accession>
<evidence type="ECO:0000313" key="6">
    <source>
        <dbReference type="EMBL" id="CAF0747267.1"/>
    </source>
</evidence>
<dbReference type="PANTHER" id="PTHR43490:SF99">
    <property type="entry name" value="SHORT-CHAIN DEHYDROGENASE_REDUCTASE"/>
    <property type="match status" value="1"/>
</dbReference>